<dbReference type="GO" id="GO:0006396">
    <property type="term" value="P:RNA processing"/>
    <property type="evidence" value="ECO:0007669"/>
    <property type="project" value="TreeGrafter"/>
</dbReference>
<dbReference type="InterPro" id="IPR014810">
    <property type="entry name" value="Fcf2_C"/>
</dbReference>
<feature type="domain" description="Fcf2 pre-rRNA processing C-terminal" evidence="4">
    <location>
        <begin position="112"/>
        <end position="200"/>
    </location>
</feature>
<evidence type="ECO:0000313" key="6">
    <source>
        <dbReference type="Proteomes" id="UP000282613"/>
    </source>
</evidence>
<dbReference type="Proteomes" id="UP000282613">
    <property type="component" value="Unassembled WGS sequence"/>
</dbReference>
<feature type="compositionally biased region" description="Basic residues" evidence="3">
    <location>
        <begin position="216"/>
        <end position="238"/>
    </location>
</feature>
<reference evidence="5 6" key="2">
    <citation type="submission" date="2018-11" db="EMBL/GenBank/DDBJ databases">
        <authorList>
            <consortium name="Pathogen Informatics"/>
        </authorList>
    </citation>
    <scope>NUCLEOTIDE SEQUENCE [LARGE SCALE GENOMIC DNA]</scope>
</reference>
<dbReference type="InterPro" id="IPR039883">
    <property type="entry name" value="Fcf2/DNTTIP2"/>
</dbReference>
<dbReference type="STRING" id="60517.A0A0R3W6K9"/>
<dbReference type="GO" id="GO:0005730">
    <property type="term" value="C:nucleolus"/>
    <property type="evidence" value="ECO:0007669"/>
    <property type="project" value="UniProtKB-SubCell"/>
</dbReference>
<dbReference type="PANTHER" id="PTHR21686:SF12">
    <property type="entry name" value="DEOXYNUCLEOTIDYLTRANSFERASE TERMINAL-INTERACTING PROTEIN 2"/>
    <property type="match status" value="1"/>
</dbReference>
<dbReference type="EMBL" id="UYRS01018447">
    <property type="protein sequence ID" value="VDK35728.1"/>
    <property type="molecule type" value="Genomic_DNA"/>
</dbReference>
<dbReference type="Pfam" id="PF08698">
    <property type="entry name" value="Fcf2"/>
    <property type="match status" value="1"/>
</dbReference>
<evidence type="ECO:0000256" key="2">
    <source>
        <dbReference type="ARBA" id="ARBA00023242"/>
    </source>
</evidence>
<dbReference type="PANTHER" id="PTHR21686">
    <property type="entry name" value="DEOXYNUCLEOTIDYLTRANSFERASE TERMINAL-INTERACTING PROTEIN 2"/>
    <property type="match status" value="1"/>
</dbReference>
<evidence type="ECO:0000259" key="4">
    <source>
        <dbReference type="Pfam" id="PF08698"/>
    </source>
</evidence>
<evidence type="ECO:0000256" key="3">
    <source>
        <dbReference type="SAM" id="MobiDB-lite"/>
    </source>
</evidence>
<protein>
    <submittedName>
        <fullName evidence="7">Fcf2 domain-containing protein</fullName>
    </submittedName>
</protein>
<proteinExistence type="predicted"/>
<keyword evidence="2" id="KW-0539">Nucleus</keyword>
<comment type="subcellular location">
    <subcellularLocation>
        <location evidence="1">Nucleus</location>
        <location evidence="1">Nucleolus</location>
    </subcellularLocation>
</comment>
<dbReference type="GO" id="GO:0003723">
    <property type="term" value="F:RNA binding"/>
    <property type="evidence" value="ECO:0007669"/>
    <property type="project" value="TreeGrafter"/>
</dbReference>
<dbReference type="WBParaSite" id="TASK_0000584501-mRNA-1">
    <property type="protein sequence ID" value="TASK_0000584501-mRNA-1"/>
    <property type="gene ID" value="TASK_0000584501"/>
</dbReference>
<organism evidence="7">
    <name type="scientific">Taenia asiatica</name>
    <name type="common">Asian tapeworm</name>
    <dbReference type="NCBI Taxonomy" id="60517"/>
    <lineage>
        <taxon>Eukaryota</taxon>
        <taxon>Metazoa</taxon>
        <taxon>Spiralia</taxon>
        <taxon>Lophotrochozoa</taxon>
        <taxon>Platyhelminthes</taxon>
        <taxon>Cestoda</taxon>
        <taxon>Eucestoda</taxon>
        <taxon>Cyclophyllidea</taxon>
        <taxon>Taeniidae</taxon>
        <taxon>Taenia</taxon>
    </lineage>
</organism>
<reference evidence="7" key="1">
    <citation type="submission" date="2017-02" db="UniProtKB">
        <authorList>
            <consortium name="WormBaseParasite"/>
        </authorList>
    </citation>
    <scope>IDENTIFICATION</scope>
</reference>
<gene>
    <name evidence="5" type="ORF">TASK_LOCUS5846</name>
</gene>
<evidence type="ECO:0000313" key="5">
    <source>
        <dbReference type="EMBL" id="VDK35728.1"/>
    </source>
</evidence>
<accession>A0A0R3W6K9</accession>
<evidence type="ECO:0000256" key="1">
    <source>
        <dbReference type="ARBA" id="ARBA00004604"/>
    </source>
</evidence>
<dbReference type="OrthoDB" id="427886at2759"/>
<sequence>MGLTYFKTRCRWKPPVSLTDCSSEYLKDNPVPYNLLKNPFKKDKTGSVSLERENRIWSRLGMLNASKDTGSTVGSSSVEAPSTPDNVSLYYARSVPPLHSKRAIKRERMAQRKSKLSNWFDLPRGDFSKENQEDLEVIAKRHILVPGLHIHKEDGRKSHFQVGTVMDDPGSFYDRIPRKQRKKNLVDELLANAEYMKRQRRLYAALQKEKQEKRASVLRRRKQQLKKAGKMKTVRIDK</sequence>
<evidence type="ECO:0000313" key="7">
    <source>
        <dbReference type="WBParaSite" id="TASK_0000584501-mRNA-1"/>
    </source>
</evidence>
<name>A0A0R3W6K9_TAEAS</name>
<dbReference type="AlphaFoldDB" id="A0A0R3W6K9"/>
<feature type="region of interest" description="Disordered" evidence="3">
    <location>
        <begin position="208"/>
        <end position="238"/>
    </location>
</feature>
<keyword evidence="6" id="KW-1185">Reference proteome</keyword>